<accession>A0ABQ1I840</accession>
<evidence type="ECO:0000313" key="2">
    <source>
        <dbReference type="Proteomes" id="UP000651977"/>
    </source>
</evidence>
<evidence type="ECO:0008006" key="3">
    <source>
        <dbReference type="Google" id="ProtNLM"/>
    </source>
</evidence>
<gene>
    <name evidence="1" type="ORF">GCM10007414_38840</name>
</gene>
<dbReference type="EMBL" id="BMDY01000044">
    <property type="protein sequence ID" value="GGB21670.1"/>
    <property type="molecule type" value="Genomic_DNA"/>
</dbReference>
<organism evidence="1 2">
    <name type="scientific">Agarivorans gilvus</name>
    <dbReference type="NCBI Taxonomy" id="680279"/>
    <lineage>
        <taxon>Bacteria</taxon>
        <taxon>Pseudomonadati</taxon>
        <taxon>Pseudomonadota</taxon>
        <taxon>Gammaproteobacteria</taxon>
        <taxon>Alteromonadales</taxon>
        <taxon>Alteromonadaceae</taxon>
        <taxon>Agarivorans</taxon>
    </lineage>
</organism>
<name>A0ABQ1I840_9ALTE</name>
<keyword evidence="2" id="KW-1185">Reference proteome</keyword>
<sequence length="64" mass="7408">MLSVIRLFSVFFKQDLVKVQQLMTDGKLRASMMLTHTFDFNTIGEHYQEQVVNNKGLLKGIISF</sequence>
<proteinExistence type="predicted"/>
<comment type="caution">
    <text evidence="1">The sequence shown here is derived from an EMBL/GenBank/DDBJ whole genome shotgun (WGS) entry which is preliminary data.</text>
</comment>
<protein>
    <recommendedName>
        <fullName evidence="3">Alcohol dehydrogenase</fullName>
    </recommendedName>
</protein>
<dbReference type="Proteomes" id="UP000651977">
    <property type="component" value="Unassembled WGS sequence"/>
</dbReference>
<reference evidence="2" key="1">
    <citation type="journal article" date="2019" name="Int. J. Syst. Evol. Microbiol.">
        <title>The Global Catalogue of Microorganisms (GCM) 10K type strain sequencing project: providing services to taxonomists for standard genome sequencing and annotation.</title>
        <authorList>
            <consortium name="The Broad Institute Genomics Platform"/>
            <consortium name="The Broad Institute Genome Sequencing Center for Infectious Disease"/>
            <person name="Wu L."/>
            <person name="Ma J."/>
        </authorList>
    </citation>
    <scope>NUCLEOTIDE SEQUENCE [LARGE SCALE GENOMIC DNA]</scope>
    <source>
        <strain evidence="2">CGMCC 1.10131</strain>
    </source>
</reference>
<evidence type="ECO:0000313" key="1">
    <source>
        <dbReference type="EMBL" id="GGB21670.1"/>
    </source>
</evidence>